<evidence type="ECO:0000256" key="1">
    <source>
        <dbReference type="PROSITE-ProRule" id="PRU01360"/>
    </source>
</evidence>
<evidence type="ECO:0000313" key="8">
    <source>
        <dbReference type="Proteomes" id="UP000436858"/>
    </source>
</evidence>
<evidence type="ECO:0000313" key="5">
    <source>
        <dbReference type="EMBL" id="KAB4480439.1"/>
    </source>
</evidence>
<dbReference type="EMBL" id="WCRW01000022">
    <property type="protein sequence ID" value="KAB4451329.1"/>
    <property type="molecule type" value="Genomic_DNA"/>
</dbReference>
<reference evidence="6" key="2">
    <citation type="submission" date="2021-06" db="EMBL/GenBank/DDBJ databases">
        <title>Interrogation of the integrated mobile genetic elements in gut-associated Bacteroides with a consensus prediction approach.</title>
        <authorList>
            <person name="Campbell D.E."/>
            <person name="Leigh J.R."/>
            <person name="Kim T."/>
            <person name="England W."/>
            <person name="Whitaker R.J."/>
            <person name="Degnan P.H."/>
        </authorList>
    </citation>
    <scope>NUCLEOTIDE SEQUENCE</scope>
    <source>
        <strain evidence="6">VPI-BTDOT2</strain>
    </source>
</reference>
<dbReference type="NCBIfam" id="TIGR04056">
    <property type="entry name" value="OMP_RagA_SusC"/>
    <property type="match status" value="1"/>
</dbReference>
<proteinExistence type="inferred from homology"/>
<dbReference type="SUPFAM" id="SSF56935">
    <property type="entry name" value="Porins"/>
    <property type="match status" value="1"/>
</dbReference>
<dbReference type="RefSeq" id="WP_004318652.1">
    <property type="nucleotide sequence ID" value="NZ_CAXSMB010000032.1"/>
</dbReference>
<dbReference type="InterPro" id="IPR023997">
    <property type="entry name" value="TonB-dep_OMP_SusC/RagA_CS"/>
</dbReference>
<gene>
    <name evidence="4" type="ORF">GAN75_23165</name>
    <name evidence="5" type="ORF">GAN91_15440</name>
    <name evidence="6" type="ORF">KQP59_02515</name>
</gene>
<dbReference type="EMBL" id="CP083681">
    <property type="protein sequence ID" value="UYU72008.1"/>
    <property type="molecule type" value="Genomic_DNA"/>
</dbReference>
<evidence type="ECO:0000313" key="6">
    <source>
        <dbReference type="EMBL" id="UYU72008.1"/>
    </source>
</evidence>
<dbReference type="Gene3D" id="2.60.40.1120">
    <property type="entry name" value="Carboxypeptidase-like, regulatory domain"/>
    <property type="match status" value="1"/>
</dbReference>
<feature type="chain" id="PRO_5014032842" evidence="2">
    <location>
        <begin position="34"/>
        <end position="1052"/>
    </location>
</feature>
<feature type="signal peptide" evidence="2">
    <location>
        <begin position="1"/>
        <end position="33"/>
    </location>
</feature>
<keyword evidence="1" id="KW-1134">Transmembrane beta strand</keyword>
<dbReference type="Proteomes" id="UP000436858">
    <property type="component" value="Unassembled WGS sequence"/>
</dbReference>
<protein>
    <submittedName>
        <fullName evidence="4">TonB-dependent receptor</fullName>
    </submittedName>
</protein>
<dbReference type="KEGG" id="btho:Btheta7330_01624"/>
<dbReference type="Pfam" id="PF13715">
    <property type="entry name" value="CarbopepD_reg_2"/>
    <property type="match status" value="1"/>
</dbReference>
<organism evidence="4 7">
    <name type="scientific">Bacteroides thetaiotaomicron</name>
    <dbReference type="NCBI Taxonomy" id="818"/>
    <lineage>
        <taxon>Bacteria</taxon>
        <taxon>Pseudomonadati</taxon>
        <taxon>Bacteroidota</taxon>
        <taxon>Bacteroidia</taxon>
        <taxon>Bacteroidales</taxon>
        <taxon>Bacteroidaceae</taxon>
        <taxon>Bacteroides</taxon>
    </lineage>
</organism>
<evidence type="ECO:0000256" key="2">
    <source>
        <dbReference type="SAM" id="SignalP"/>
    </source>
</evidence>
<comment type="similarity">
    <text evidence="1">Belongs to the TonB-dependent receptor family.</text>
</comment>
<comment type="subcellular location">
    <subcellularLocation>
        <location evidence="1">Cell outer membrane</location>
        <topology evidence="1">Multi-pass membrane protein</topology>
    </subcellularLocation>
</comment>
<dbReference type="InterPro" id="IPR039426">
    <property type="entry name" value="TonB-dep_rcpt-like"/>
</dbReference>
<dbReference type="Gene3D" id="2.170.130.10">
    <property type="entry name" value="TonB-dependent receptor, plug domain"/>
    <property type="match status" value="1"/>
</dbReference>
<dbReference type="InterPro" id="IPR037066">
    <property type="entry name" value="Plug_dom_sf"/>
</dbReference>
<dbReference type="GO" id="GO:0009279">
    <property type="term" value="C:cell outer membrane"/>
    <property type="evidence" value="ECO:0007669"/>
    <property type="project" value="UniProtKB-SubCell"/>
</dbReference>
<feature type="domain" description="TonB-dependent receptor plug" evidence="3">
    <location>
        <begin position="140"/>
        <end position="248"/>
    </location>
</feature>
<keyword evidence="1" id="KW-0998">Cell outer membrane</keyword>
<dbReference type="NCBIfam" id="TIGR04057">
    <property type="entry name" value="SusC_RagA_signa"/>
    <property type="match status" value="1"/>
</dbReference>
<keyword evidence="1" id="KW-0472">Membrane</keyword>
<keyword evidence="1" id="KW-0813">Transport</keyword>
<keyword evidence="2" id="KW-0732">Signal</keyword>
<dbReference type="InterPro" id="IPR012910">
    <property type="entry name" value="Plug_dom"/>
</dbReference>
<keyword evidence="1" id="KW-0812">Transmembrane</keyword>
<dbReference type="AlphaFoldDB" id="A0A0P0F3D4"/>
<dbReference type="EMBL" id="WCRY01000014">
    <property type="protein sequence ID" value="KAB4480439.1"/>
    <property type="molecule type" value="Genomic_DNA"/>
</dbReference>
<reference evidence="7 8" key="1">
    <citation type="journal article" date="2019" name="Nat. Med.">
        <title>A library of human gut bacterial isolates paired with longitudinal multiomics data enables mechanistic microbiome research.</title>
        <authorList>
            <person name="Poyet M."/>
            <person name="Groussin M."/>
            <person name="Gibbons S.M."/>
            <person name="Avila-Pacheco J."/>
            <person name="Jiang X."/>
            <person name="Kearney S.M."/>
            <person name="Perrotta A.R."/>
            <person name="Berdy B."/>
            <person name="Zhao S."/>
            <person name="Lieberman T.D."/>
            <person name="Swanson P.K."/>
            <person name="Smith M."/>
            <person name="Roesemann S."/>
            <person name="Alexander J.E."/>
            <person name="Rich S.A."/>
            <person name="Livny J."/>
            <person name="Vlamakis H."/>
            <person name="Clish C."/>
            <person name="Bullock K."/>
            <person name="Deik A."/>
            <person name="Scott J."/>
            <person name="Pierce K.A."/>
            <person name="Xavier R.J."/>
            <person name="Alm E.J."/>
        </authorList>
    </citation>
    <scope>NUCLEOTIDE SEQUENCE [LARGE SCALE GENOMIC DNA]</scope>
    <source>
        <strain evidence="4 7">BIOML-A160</strain>
        <strain evidence="5 8">BIOML-A162</strain>
    </source>
</reference>
<name>A0A0P0F3D4_BACT4</name>
<sequence>MNCKVKQGCLTSESCCILLWLAFTLFPVSVVTAADNRKIDESQQKEVKAEMKGYVGDENGEPVIGATVLESGTQNGVITDVDGIFTIQLAKNASLTISYVGYQKKTVVVKDKKFISVNLTPDRSMMLDEVVVVGFGKQKKESLVGAVQAVKPEDLKMTSSNLSTSFAGNVPGIIAVQTQGEPGSDEAKFYIRGISTFGSNTSPLIILDGVEINATMMNNIPPESIASFSVLKDATATSLYGSRGANGVIIVTTKQGQLSEKMSVDIRFDNTFSMPTYVQKMADGPTYMDMYNEAVYNQAIANNQEYEPFYSRDKIDKTRANANPYLFPNNDWYSMLFKDFAVNQNLNISIKGGSKNVDYFLNAGIFYENGIIRQPKEDKLDVGMRNKKYLFQSNVTARVTSTTKVGLNMNTQLFYHHAPKTSTRNLFAYSMHGNPVRFPATLPAEPGDTYIRYGSNDPWDVGKSEPNPYAKLSEGYTERNYVYMTTAFNLEQDLKFVTPGLKLTGLASFYNYSFNWLDHWIVPFYYKVSDDYTMDDQGNYLYKTSTIGEPGEPYLKSNSGRDPTESVWSLQGALDYSRQFGGHDVGATLVYHMKETKKVKDGGAEKDLLPYREQGMAGRLTYSFGQRYLLEATFGYNGSENFRSGHRFGFFPAIALGWTISNEKFFQPLKKTVSTLKIRATYGLTGNDALATRFPYVTEVSMNNNLDWWTGSGTRVNGPLVNIYGNANATWEKSKKLNLGVDMTLLESMDITIDYFKEDRSGIFMQRSSVPSTMGVTGMLPYANIGSVKNKGVDMSVAYSKVIGKDWVLRLNGSLTYAHNEITEIDEPVNVEPYSSRIGHPINSIMGYVSDGLFTSQEEIDRSPKQSFGNYTVGDIKYKDLNGDNVVNGYDRTIIGNPEIPEIIYGFGGTLKYKKWDLSLFFQGVAKVSLMMSDIHPFSEAGHKGYNIAQYIVDDHWSESNNVAGAAYPRLSPEFITNNAQTSTYYLRNAAFLRLKNAELGYSFFPWLRVYAAGTNLLTFSPFSTWDPEMGSGNGLKYPLQRTAKIGIQFHY</sequence>
<dbReference type="Proteomes" id="UP000436825">
    <property type="component" value="Unassembled WGS sequence"/>
</dbReference>
<dbReference type="Pfam" id="PF07715">
    <property type="entry name" value="Plug"/>
    <property type="match status" value="1"/>
</dbReference>
<dbReference type="GeneID" id="75113218"/>
<evidence type="ECO:0000313" key="4">
    <source>
        <dbReference type="EMBL" id="KAB4451329.1"/>
    </source>
</evidence>
<dbReference type="FunFam" id="2.170.130.10:FF:000003">
    <property type="entry name" value="SusC/RagA family TonB-linked outer membrane protein"/>
    <property type="match status" value="1"/>
</dbReference>
<accession>A0A0P0F3D4</accession>
<dbReference type="PROSITE" id="PS52016">
    <property type="entry name" value="TONB_DEPENDENT_REC_3"/>
    <property type="match status" value="1"/>
</dbReference>
<dbReference type="InterPro" id="IPR023996">
    <property type="entry name" value="TonB-dep_OMP_SusC/RagA"/>
</dbReference>
<keyword evidence="4" id="KW-0675">Receptor</keyword>
<dbReference type="InterPro" id="IPR008969">
    <property type="entry name" value="CarboxyPept-like_regulatory"/>
</dbReference>
<dbReference type="Proteomes" id="UP001156216">
    <property type="component" value="Chromosome"/>
</dbReference>
<evidence type="ECO:0000313" key="7">
    <source>
        <dbReference type="Proteomes" id="UP000436825"/>
    </source>
</evidence>
<evidence type="ECO:0000259" key="3">
    <source>
        <dbReference type="Pfam" id="PF07715"/>
    </source>
</evidence>
<dbReference type="SUPFAM" id="SSF49464">
    <property type="entry name" value="Carboxypeptidase regulatory domain-like"/>
    <property type="match status" value="1"/>
</dbReference>